<sequence length="902" mass="101759">MDPKECKQVELLEVTKQLALLDPKYKDLPQQIRELIEKTDNAKAEKLTEPKKKEETTIQEAGQENESSTKIKNEEPNHEKSDQEKDTSTQTETEKTNPEKPGQEKDTSTQTETEKTNPEKPEQAKGESDAKPATESSAEAVKDSAQPRIRVVISRTDSETGITKDVDAADSGKTSKTATVALLRMFDKNENSDVLEVFDPELRKFLEKILGHVTRHWDASEIRAPFEPIVLYWDLMWAASQPKCDAGDQRQDADECAGKTGQSSPRVAETDDQVRIQDAEKSDGVPSEKTEKDKTAQADEAEKGTGMVQSDLRLLLETIMENPGNRSSLKTYFQKRDNLKEHNSITYELLWTLFSPGTVLCGKLYDECNQLFIVDNSEWGGWYEDETNDQTSSSKRGVFKLCCFVYDFMGKTLGKTFNRRRITLKIPIFDGPKLISQLPFHPLSADEKKDEIESNLLKRGKKFKEFCIRGGMYEYSGEAIYDRKGLDVDKPHPLKDLLFSDFASPTSGPQSIRLATTKVVVDFESYYDFSGAPPRIGVESLANELDDCICTDCRSDNRYREQFKWHYDDKEGRFDEEWEEMQYMLCPPRVLGYVLKEKRWAQLSVDNLVEIPPSDDKIQTMEGLHLGGTDDGKERKNLLVGLVEHHGAKEAKSGENEGYGLNDITADKGKGLVILLYGTPGVGKSSTAQMVALATQKPLLPISASDVTTEADQVEAKLERIFKLATKWKAIVLIDEADVFLQNRNISSLGPSAKSSALVSIFLRILEYYPGILFLTTNQIAQFDIAVQSRIHIAMKYEPLSALQTEAIFMDLINQYDTKGLVEGCHDMRGYCRKELHKKKFDGRQIRNLVISAMGHSKGQGQTKLKLDHIRDVAGWMEEFKTDLAGQMLKWKTAQKTSLENS</sequence>
<dbReference type="Proteomes" id="UP000800041">
    <property type="component" value="Unassembled WGS sequence"/>
</dbReference>
<dbReference type="InterPro" id="IPR003593">
    <property type="entry name" value="AAA+_ATPase"/>
</dbReference>
<accession>A0A6G1H8U3</accession>
<dbReference type="GO" id="GO:0016887">
    <property type="term" value="F:ATP hydrolysis activity"/>
    <property type="evidence" value="ECO:0007669"/>
    <property type="project" value="InterPro"/>
</dbReference>
<dbReference type="OrthoDB" id="10042665at2759"/>
<dbReference type="InterPro" id="IPR054289">
    <property type="entry name" value="DUF7025"/>
</dbReference>
<feature type="domain" description="AAA+ ATPase" evidence="2">
    <location>
        <begin position="670"/>
        <end position="799"/>
    </location>
</feature>
<evidence type="ECO:0000256" key="1">
    <source>
        <dbReference type="SAM" id="MobiDB-lite"/>
    </source>
</evidence>
<dbReference type="InterPro" id="IPR003959">
    <property type="entry name" value="ATPase_AAA_core"/>
</dbReference>
<feature type="compositionally biased region" description="Basic and acidic residues" evidence="1">
    <location>
        <begin position="245"/>
        <end position="257"/>
    </location>
</feature>
<reference evidence="3" key="1">
    <citation type="journal article" date="2020" name="Stud. Mycol.">
        <title>101 Dothideomycetes genomes: a test case for predicting lifestyles and emergence of pathogens.</title>
        <authorList>
            <person name="Haridas S."/>
            <person name="Albert R."/>
            <person name="Binder M."/>
            <person name="Bloem J."/>
            <person name="Labutti K."/>
            <person name="Salamov A."/>
            <person name="Andreopoulos B."/>
            <person name="Baker S."/>
            <person name="Barry K."/>
            <person name="Bills G."/>
            <person name="Bluhm B."/>
            <person name="Cannon C."/>
            <person name="Castanera R."/>
            <person name="Culley D."/>
            <person name="Daum C."/>
            <person name="Ezra D."/>
            <person name="Gonzalez J."/>
            <person name="Henrissat B."/>
            <person name="Kuo A."/>
            <person name="Liang C."/>
            <person name="Lipzen A."/>
            <person name="Lutzoni F."/>
            <person name="Magnuson J."/>
            <person name="Mondo S."/>
            <person name="Nolan M."/>
            <person name="Ohm R."/>
            <person name="Pangilinan J."/>
            <person name="Park H.-J."/>
            <person name="Ramirez L."/>
            <person name="Alfaro M."/>
            <person name="Sun H."/>
            <person name="Tritt A."/>
            <person name="Yoshinaga Y."/>
            <person name="Zwiers L.-H."/>
            <person name="Turgeon B."/>
            <person name="Goodwin S."/>
            <person name="Spatafora J."/>
            <person name="Crous P."/>
            <person name="Grigoriev I."/>
        </authorList>
    </citation>
    <scope>NUCLEOTIDE SEQUENCE</scope>
    <source>
        <strain evidence="3">CBS 113979</strain>
    </source>
</reference>
<feature type="region of interest" description="Disordered" evidence="1">
    <location>
        <begin position="37"/>
        <end position="149"/>
    </location>
</feature>
<evidence type="ECO:0000313" key="4">
    <source>
        <dbReference type="Proteomes" id="UP000800041"/>
    </source>
</evidence>
<dbReference type="Pfam" id="PF22942">
    <property type="entry name" value="DUF7025"/>
    <property type="match status" value="1"/>
</dbReference>
<dbReference type="Gene3D" id="3.40.50.300">
    <property type="entry name" value="P-loop containing nucleotide triphosphate hydrolases"/>
    <property type="match status" value="1"/>
</dbReference>
<organism evidence="3 4">
    <name type="scientific">Aulographum hederae CBS 113979</name>
    <dbReference type="NCBI Taxonomy" id="1176131"/>
    <lineage>
        <taxon>Eukaryota</taxon>
        <taxon>Fungi</taxon>
        <taxon>Dikarya</taxon>
        <taxon>Ascomycota</taxon>
        <taxon>Pezizomycotina</taxon>
        <taxon>Dothideomycetes</taxon>
        <taxon>Pleosporomycetidae</taxon>
        <taxon>Aulographales</taxon>
        <taxon>Aulographaceae</taxon>
    </lineage>
</organism>
<dbReference type="PANTHER" id="PTHR46411">
    <property type="entry name" value="FAMILY ATPASE, PUTATIVE-RELATED"/>
    <property type="match status" value="1"/>
</dbReference>
<proteinExistence type="predicted"/>
<keyword evidence="4" id="KW-1185">Reference proteome</keyword>
<dbReference type="PANTHER" id="PTHR46411:SF3">
    <property type="entry name" value="AAA+ ATPASE DOMAIN-CONTAINING PROTEIN"/>
    <property type="match status" value="1"/>
</dbReference>
<dbReference type="CDD" id="cd19481">
    <property type="entry name" value="RecA-like_protease"/>
    <property type="match status" value="1"/>
</dbReference>
<name>A0A6G1H8U3_9PEZI</name>
<dbReference type="Pfam" id="PF00004">
    <property type="entry name" value="AAA"/>
    <property type="match status" value="1"/>
</dbReference>
<dbReference type="InterPro" id="IPR027417">
    <property type="entry name" value="P-loop_NTPase"/>
</dbReference>
<gene>
    <name evidence="3" type="ORF">K402DRAFT_272627</name>
</gene>
<dbReference type="GO" id="GO:0005524">
    <property type="term" value="F:ATP binding"/>
    <property type="evidence" value="ECO:0007669"/>
    <property type="project" value="InterPro"/>
</dbReference>
<feature type="compositionally biased region" description="Basic and acidic residues" evidence="1">
    <location>
        <begin position="37"/>
        <end position="56"/>
    </location>
</feature>
<evidence type="ECO:0000313" key="3">
    <source>
        <dbReference type="EMBL" id="KAF1989440.1"/>
    </source>
</evidence>
<feature type="region of interest" description="Disordered" evidence="1">
    <location>
        <begin position="245"/>
        <end position="304"/>
    </location>
</feature>
<dbReference type="SUPFAM" id="SSF52540">
    <property type="entry name" value="P-loop containing nucleoside triphosphate hydrolases"/>
    <property type="match status" value="1"/>
</dbReference>
<dbReference type="EMBL" id="ML977145">
    <property type="protein sequence ID" value="KAF1989440.1"/>
    <property type="molecule type" value="Genomic_DNA"/>
</dbReference>
<feature type="compositionally biased region" description="Basic and acidic residues" evidence="1">
    <location>
        <begin position="67"/>
        <end position="132"/>
    </location>
</feature>
<protein>
    <recommendedName>
        <fullName evidence="2">AAA+ ATPase domain-containing protein</fullName>
    </recommendedName>
</protein>
<evidence type="ECO:0000259" key="2">
    <source>
        <dbReference type="SMART" id="SM00382"/>
    </source>
</evidence>
<dbReference type="SMART" id="SM00382">
    <property type="entry name" value="AAA"/>
    <property type="match status" value="1"/>
</dbReference>
<dbReference type="AlphaFoldDB" id="A0A6G1H8U3"/>
<feature type="compositionally biased region" description="Basic and acidic residues" evidence="1">
    <location>
        <begin position="268"/>
        <end position="303"/>
    </location>
</feature>